<dbReference type="GO" id="GO:0045259">
    <property type="term" value="C:proton-transporting ATP synthase complex"/>
    <property type="evidence" value="ECO:0007669"/>
    <property type="project" value="UniProtKB-KW"/>
</dbReference>
<evidence type="ECO:0000256" key="8">
    <source>
        <dbReference type="ARBA" id="ARBA00022989"/>
    </source>
</evidence>
<accession>A0A343W8U2</accession>
<dbReference type="InterPro" id="IPR001421">
    <property type="entry name" value="ATP8_metazoa"/>
</dbReference>
<dbReference type="AlphaFoldDB" id="A0A343W8U2"/>
<evidence type="ECO:0000256" key="7">
    <source>
        <dbReference type="ARBA" id="ARBA00022781"/>
    </source>
</evidence>
<keyword evidence="6 12" id="KW-0812">Transmembrane</keyword>
<comment type="subunit">
    <text evidence="3">F-type ATPases have 2 components, CF(1) - the catalytic core - and CF(0) - the membrane proton channel.</text>
</comment>
<feature type="transmembrane region" description="Helical" evidence="13">
    <location>
        <begin position="6"/>
        <end position="29"/>
    </location>
</feature>
<name>A0A343W8U2_9HEMI</name>
<evidence type="ECO:0000256" key="4">
    <source>
        <dbReference type="ARBA" id="ARBA00022448"/>
    </source>
</evidence>
<keyword evidence="9 12" id="KW-0406">Ion transport</keyword>
<dbReference type="GO" id="GO:0015986">
    <property type="term" value="P:proton motive force-driven ATP synthesis"/>
    <property type="evidence" value="ECO:0007669"/>
    <property type="project" value="InterPro"/>
</dbReference>
<evidence type="ECO:0000256" key="10">
    <source>
        <dbReference type="ARBA" id="ARBA00023128"/>
    </source>
</evidence>
<gene>
    <name evidence="14" type="primary">ATP8</name>
</gene>
<evidence type="ECO:0000256" key="13">
    <source>
        <dbReference type="SAM" id="Phobius"/>
    </source>
</evidence>
<comment type="subcellular location">
    <subcellularLocation>
        <location evidence="1 12">Mitochondrion membrane</location>
        <topology evidence="1 12">Single-pass membrane protein</topology>
    </subcellularLocation>
</comment>
<keyword evidence="4 12" id="KW-0813">Transport</keyword>
<dbReference type="EMBL" id="KY069961">
    <property type="protein sequence ID" value="AVZ00782.1"/>
    <property type="molecule type" value="Genomic_DNA"/>
</dbReference>
<dbReference type="GO" id="GO:0015078">
    <property type="term" value="F:proton transmembrane transporter activity"/>
    <property type="evidence" value="ECO:0007669"/>
    <property type="project" value="InterPro"/>
</dbReference>
<evidence type="ECO:0000313" key="14">
    <source>
        <dbReference type="EMBL" id="AVZ00782.1"/>
    </source>
</evidence>
<sequence length="52" mass="6459">MPQMAPIWWTTLFILFNMSFLMMITIMYFQKTPEPIMDKKMIKSIKNLNWKW</sequence>
<dbReference type="RefSeq" id="YP_009485646.1">
    <property type="nucleotide sequence ID" value="NC_037738.1"/>
</dbReference>
<dbReference type="Pfam" id="PF00895">
    <property type="entry name" value="ATP-synt_8"/>
    <property type="match status" value="1"/>
</dbReference>
<evidence type="ECO:0000256" key="11">
    <source>
        <dbReference type="ARBA" id="ARBA00023136"/>
    </source>
</evidence>
<evidence type="ECO:0000256" key="12">
    <source>
        <dbReference type="RuleBase" id="RU003661"/>
    </source>
</evidence>
<proteinExistence type="inferred from homology"/>
<evidence type="ECO:0000256" key="1">
    <source>
        <dbReference type="ARBA" id="ARBA00004304"/>
    </source>
</evidence>
<geneLocation type="mitochondrion" evidence="14"/>
<comment type="similarity">
    <text evidence="2 12">Belongs to the ATPase protein 8 family.</text>
</comment>
<evidence type="ECO:0000256" key="6">
    <source>
        <dbReference type="ARBA" id="ARBA00022692"/>
    </source>
</evidence>
<keyword evidence="5 12" id="KW-0138">CF(0)</keyword>
<keyword evidence="7 12" id="KW-0375">Hydrogen ion transport</keyword>
<protein>
    <recommendedName>
        <fullName evidence="12">ATP synthase complex subunit 8</fullName>
    </recommendedName>
</protein>
<dbReference type="GeneID" id="36937773"/>
<reference evidence="14" key="1">
    <citation type="thesis" date="2017" institute="China Agricultural University">
        <title>Studies on the comparative mitochondrial genomics and phylogeny of Heteroptera (Insecta: Hemiptera).</title>
        <authorList>
            <person name="Jiang P."/>
        </authorList>
    </citation>
    <scope>NUCLEOTIDE SEQUENCE</scope>
</reference>
<evidence type="ECO:0000256" key="9">
    <source>
        <dbReference type="ARBA" id="ARBA00023065"/>
    </source>
</evidence>
<keyword evidence="10 12" id="KW-0496">Mitochondrion</keyword>
<evidence type="ECO:0000256" key="3">
    <source>
        <dbReference type="ARBA" id="ARBA00011291"/>
    </source>
</evidence>
<evidence type="ECO:0000256" key="2">
    <source>
        <dbReference type="ARBA" id="ARBA00008892"/>
    </source>
</evidence>
<dbReference type="GO" id="GO:0031966">
    <property type="term" value="C:mitochondrial membrane"/>
    <property type="evidence" value="ECO:0007669"/>
    <property type="project" value="UniProtKB-SubCell"/>
</dbReference>
<keyword evidence="8 13" id="KW-1133">Transmembrane helix</keyword>
<dbReference type="CTD" id="4509"/>
<organism evidence="14">
    <name type="scientific">Velinus nodipes</name>
    <dbReference type="NCBI Taxonomy" id="1524544"/>
    <lineage>
        <taxon>Eukaryota</taxon>
        <taxon>Metazoa</taxon>
        <taxon>Ecdysozoa</taxon>
        <taxon>Arthropoda</taxon>
        <taxon>Hexapoda</taxon>
        <taxon>Insecta</taxon>
        <taxon>Pterygota</taxon>
        <taxon>Neoptera</taxon>
        <taxon>Paraneoptera</taxon>
        <taxon>Hemiptera</taxon>
        <taxon>Heteroptera</taxon>
        <taxon>Panheteroptera</taxon>
        <taxon>Cimicomorpha</taxon>
        <taxon>Reduviidae</taxon>
        <taxon>Harpactorinae</taxon>
        <taxon>Harpactorini</taxon>
        <taxon>Velinus</taxon>
    </lineage>
</organism>
<keyword evidence="11 13" id="KW-0472">Membrane</keyword>
<evidence type="ECO:0000256" key="5">
    <source>
        <dbReference type="ARBA" id="ARBA00022547"/>
    </source>
</evidence>